<keyword evidence="3" id="KW-0479">Metal-binding</keyword>
<keyword evidence="4 8" id="KW-0378">Hydrolase</keyword>
<evidence type="ECO:0000313" key="9">
    <source>
        <dbReference type="Proteomes" id="UP000516437"/>
    </source>
</evidence>
<sequence length="181" mass="20355">MAELVARTGRHQQRYNDGCRLVAGCIPFKYTSCVGSSDGTSEKDVEVLMINSTRGPGLLFPKGGWENDETVEEAAKREALEEAGVRGDVLRKTLQDEFSPEGMCKAAMFALLVTEELQFWPEQSTRQRHWLTVPKAKECCQHLWMREALEEGFSKWLAGQISNSLKEENHQASSDSTLDQD</sequence>
<dbReference type="PROSITE" id="PS51462">
    <property type="entry name" value="NUDIX"/>
    <property type="match status" value="1"/>
</dbReference>
<comment type="similarity">
    <text evidence="2">Belongs to the Nudix hydrolase family.</text>
</comment>
<dbReference type="GO" id="GO:0005737">
    <property type="term" value="C:cytoplasm"/>
    <property type="evidence" value="ECO:0007669"/>
    <property type="project" value="TreeGrafter"/>
</dbReference>
<dbReference type="PROSITE" id="PS00893">
    <property type="entry name" value="NUDIX_BOX"/>
    <property type="match status" value="1"/>
</dbReference>
<protein>
    <submittedName>
        <fullName evidence="8">Nudix hydrolase 16, mitochondrial</fullName>
    </submittedName>
</protein>
<proteinExistence type="inferred from homology"/>
<dbReference type="SUPFAM" id="SSF55811">
    <property type="entry name" value="Nudix"/>
    <property type="match status" value="1"/>
</dbReference>
<name>A0A6A1WER4_9ROSI</name>
<keyword evidence="5" id="KW-0460">Magnesium</keyword>
<evidence type="ECO:0000256" key="5">
    <source>
        <dbReference type="ARBA" id="ARBA00022842"/>
    </source>
</evidence>
<evidence type="ECO:0000256" key="2">
    <source>
        <dbReference type="ARBA" id="ARBA00005582"/>
    </source>
</evidence>
<accession>A0A6A1WER4</accession>
<dbReference type="GO" id="GO:0046872">
    <property type="term" value="F:metal ion binding"/>
    <property type="evidence" value="ECO:0007669"/>
    <property type="project" value="UniProtKB-KW"/>
</dbReference>
<reference evidence="8" key="1">
    <citation type="submission" date="2018-07" db="EMBL/GenBank/DDBJ databases">
        <authorList>
            <person name="Gao Z.-S."/>
            <person name="Jia H.-M."/>
            <person name="Jia H.-J."/>
            <person name="Cai Q.-L."/>
            <person name="Wang Y."/>
            <person name="Zhao H.-B."/>
        </authorList>
    </citation>
    <scope>NUCLEOTIDE SEQUENCE</scope>
    <source>
        <tissue evidence="8">Leaves</tissue>
    </source>
</reference>
<dbReference type="Gene3D" id="3.90.79.10">
    <property type="entry name" value="Nucleoside Triphosphate Pyrophosphohydrolase"/>
    <property type="match status" value="1"/>
</dbReference>
<evidence type="ECO:0000313" key="7">
    <source>
        <dbReference type="EMBL" id="KAB1222193.1"/>
    </source>
</evidence>
<dbReference type="OrthoDB" id="2011998at2759"/>
<evidence type="ECO:0000256" key="4">
    <source>
        <dbReference type="ARBA" id="ARBA00022801"/>
    </source>
</evidence>
<dbReference type="Pfam" id="PF00293">
    <property type="entry name" value="NUDIX"/>
    <property type="match status" value="1"/>
</dbReference>
<comment type="cofactor">
    <cofactor evidence="1">
        <name>Mg(2+)</name>
        <dbReference type="ChEBI" id="CHEBI:18420"/>
    </cofactor>
</comment>
<dbReference type="AlphaFoldDB" id="A0A6A1WER4"/>
<dbReference type="PANTHER" id="PTHR12629">
    <property type="entry name" value="DIPHOSPHOINOSITOL POLYPHOSPHATE PHOSPHOHYDROLASE"/>
    <property type="match status" value="1"/>
</dbReference>
<evidence type="ECO:0000313" key="8">
    <source>
        <dbReference type="EMBL" id="KAB1222218.1"/>
    </source>
</evidence>
<reference evidence="8" key="3">
    <citation type="submission" date="2019-09" db="EMBL/GenBank/DDBJ databases">
        <authorList>
            <person name="Gao Z."/>
        </authorList>
    </citation>
    <scope>NUCLEOTIDE SEQUENCE</scope>
    <source>
        <tissue evidence="8">Leaves</tissue>
    </source>
</reference>
<evidence type="ECO:0000259" key="6">
    <source>
        <dbReference type="PROSITE" id="PS51462"/>
    </source>
</evidence>
<dbReference type="GO" id="GO:0005634">
    <property type="term" value="C:nucleus"/>
    <property type="evidence" value="ECO:0007669"/>
    <property type="project" value="TreeGrafter"/>
</dbReference>
<dbReference type="Proteomes" id="UP000516437">
    <property type="component" value="Chromosome 2"/>
</dbReference>
<feature type="domain" description="Nudix hydrolase" evidence="6">
    <location>
        <begin position="18"/>
        <end position="153"/>
    </location>
</feature>
<dbReference type="GO" id="GO:0016462">
    <property type="term" value="F:pyrophosphatase activity"/>
    <property type="evidence" value="ECO:0007669"/>
    <property type="project" value="InterPro"/>
</dbReference>
<comment type="caution">
    <text evidence="8">The sequence shown here is derived from an EMBL/GenBank/DDBJ whole genome shotgun (WGS) entry which is preliminary data.</text>
</comment>
<keyword evidence="9" id="KW-1185">Reference proteome</keyword>
<evidence type="ECO:0000256" key="1">
    <source>
        <dbReference type="ARBA" id="ARBA00001946"/>
    </source>
</evidence>
<dbReference type="EMBL" id="RXIC02000020">
    <property type="protein sequence ID" value="KAB1222218.1"/>
    <property type="molecule type" value="Genomic_DNA"/>
</dbReference>
<dbReference type="CDD" id="cd04666">
    <property type="entry name" value="NUDIX_DIPP2_like_Nudt4"/>
    <property type="match status" value="1"/>
</dbReference>
<organism evidence="8 9">
    <name type="scientific">Morella rubra</name>
    <name type="common">Chinese bayberry</name>
    <dbReference type="NCBI Taxonomy" id="262757"/>
    <lineage>
        <taxon>Eukaryota</taxon>
        <taxon>Viridiplantae</taxon>
        <taxon>Streptophyta</taxon>
        <taxon>Embryophyta</taxon>
        <taxon>Tracheophyta</taxon>
        <taxon>Spermatophyta</taxon>
        <taxon>Magnoliopsida</taxon>
        <taxon>eudicotyledons</taxon>
        <taxon>Gunneridae</taxon>
        <taxon>Pentapetalae</taxon>
        <taxon>rosids</taxon>
        <taxon>fabids</taxon>
        <taxon>Fagales</taxon>
        <taxon>Myricaceae</taxon>
        <taxon>Morella</taxon>
    </lineage>
</organism>
<evidence type="ECO:0000256" key="3">
    <source>
        <dbReference type="ARBA" id="ARBA00022723"/>
    </source>
</evidence>
<reference evidence="8 9" key="2">
    <citation type="journal article" date="2019" name="Plant Biotechnol. J.">
        <title>The red bayberry genome and genetic basis of sex determination.</title>
        <authorList>
            <person name="Jia H.M."/>
            <person name="Jia H.J."/>
            <person name="Cai Q.L."/>
            <person name="Wang Y."/>
            <person name="Zhao H.B."/>
            <person name="Yang W.F."/>
            <person name="Wang G.Y."/>
            <person name="Li Y.H."/>
            <person name="Zhan D.L."/>
            <person name="Shen Y.T."/>
            <person name="Niu Q.F."/>
            <person name="Chang L."/>
            <person name="Qiu J."/>
            <person name="Zhao L."/>
            <person name="Xie H.B."/>
            <person name="Fu W.Y."/>
            <person name="Jin J."/>
            <person name="Li X.W."/>
            <person name="Jiao Y."/>
            <person name="Zhou C.C."/>
            <person name="Tu T."/>
            <person name="Chai C.Y."/>
            <person name="Gao J.L."/>
            <person name="Fan L.J."/>
            <person name="van de Weg E."/>
            <person name="Wang J.Y."/>
            <person name="Gao Z.S."/>
        </authorList>
    </citation>
    <scope>NUCLEOTIDE SEQUENCE [LARGE SCALE GENOMIC DNA]</scope>
    <source>
        <tissue evidence="8">Leaves</tissue>
    </source>
</reference>
<dbReference type="InterPro" id="IPR000086">
    <property type="entry name" value="NUDIX_hydrolase_dom"/>
</dbReference>
<gene>
    <name evidence="7" type="ORF">CJ030_MR2G023431</name>
    <name evidence="8" type="ORF">CJ030_MR2G023456</name>
</gene>
<dbReference type="PANTHER" id="PTHR12629:SF0">
    <property type="entry name" value="DIPHOSPHOINOSITOL-POLYPHOSPHATE DIPHOSPHATASE"/>
    <property type="match status" value="1"/>
</dbReference>
<dbReference type="InterPro" id="IPR015797">
    <property type="entry name" value="NUDIX_hydrolase-like_dom_sf"/>
</dbReference>
<dbReference type="EMBL" id="RXIC02000020">
    <property type="protein sequence ID" value="KAB1222193.1"/>
    <property type="molecule type" value="Genomic_DNA"/>
</dbReference>
<dbReference type="InterPro" id="IPR020084">
    <property type="entry name" value="NUDIX_hydrolase_CS"/>
</dbReference>
<dbReference type="InterPro" id="IPR047198">
    <property type="entry name" value="DDP-like_NUDIX"/>
</dbReference>